<feature type="domain" description="J" evidence="2">
    <location>
        <begin position="5"/>
        <end position="74"/>
    </location>
</feature>
<dbReference type="Proteomes" id="UP000266745">
    <property type="component" value="Chromosome"/>
</dbReference>
<dbReference type="SUPFAM" id="SSF54862">
    <property type="entry name" value="4Fe-4S ferredoxins"/>
    <property type="match status" value="1"/>
</dbReference>
<dbReference type="GO" id="GO:0051082">
    <property type="term" value="F:unfolded protein binding"/>
    <property type="evidence" value="ECO:0007669"/>
    <property type="project" value="TreeGrafter"/>
</dbReference>
<evidence type="ECO:0000313" key="3">
    <source>
        <dbReference type="EMBL" id="AJZ75211.1"/>
    </source>
</evidence>
<dbReference type="Gene3D" id="1.10.287.110">
    <property type="entry name" value="DnaJ domain"/>
    <property type="match status" value="1"/>
</dbReference>
<dbReference type="Pfam" id="PF13370">
    <property type="entry name" value="Fer4_13"/>
    <property type="match status" value="1"/>
</dbReference>
<sequence length="224" mass="25844">MDTSQAYLILNLKPNSPYSEVKHSYRKMALETHPDKNNSEQDGKKFKLITEAYHTLKNNNKTSNSKKDNYKKYTDTKTNQGKTNSGTKWSTQDKPPEEDWGRYTKQTEQSDPQFWQEYVSEFWKNYESAKTSQTKNPYDFEIKQEKKPNLFSSVEHSLCIGCCSCEIIAPQVFHIDKISKMNPKSSVINQNGASLEKIIDAAQTCPTKAIKVEEQATGKRLYPY</sequence>
<feature type="compositionally biased region" description="Basic and acidic residues" evidence="1">
    <location>
        <begin position="65"/>
        <end position="75"/>
    </location>
</feature>
<dbReference type="Gene3D" id="3.30.70.20">
    <property type="match status" value="1"/>
</dbReference>
<dbReference type="KEGG" id="tah:SU86_001080"/>
<dbReference type="GO" id="GO:0005737">
    <property type="term" value="C:cytoplasm"/>
    <property type="evidence" value="ECO:0007669"/>
    <property type="project" value="TreeGrafter"/>
</dbReference>
<dbReference type="PANTHER" id="PTHR43948:SF10">
    <property type="entry name" value="MRJ, ISOFORM E"/>
    <property type="match status" value="1"/>
</dbReference>
<dbReference type="GeneID" id="24874971"/>
<dbReference type="OrthoDB" id="11397at2157"/>
<feature type="compositionally biased region" description="Polar residues" evidence="1">
    <location>
        <begin position="80"/>
        <end position="93"/>
    </location>
</feature>
<feature type="compositionally biased region" description="Basic and acidic residues" evidence="1">
    <location>
        <begin position="20"/>
        <end position="45"/>
    </location>
</feature>
<dbReference type="SMART" id="SM00271">
    <property type="entry name" value="DnaJ"/>
    <property type="match status" value="1"/>
</dbReference>
<dbReference type="PANTHER" id="PTHR43948">
    <property type="entry name" value="DNAJ HOMOLOG SUBFAMILY B"/>
    <property type="match status" value="1"/>
</dbReference>
<dbReference type="SUPFAM" id="SSF46565">
    <property type="entry name" value="Chaperone J-domain"/>
    <property type="match status" value="1"/>
</dbReference>
<evidence type="ECO:0000313" key="4">
    <source>
        <dbReference type="Proteomes" id="UP000266745"/>
    </source>
</evidence>
<protein>
    <recommendedName>
        <fullName evidence="2">J domain-containing protein</fullName>
    </recommendedName>
</protein>
<proteinExistence type="predicted"/>
<dbReference type="PRINTS" id="PR00625">
    <property type="entry name" value="JDOMAIN"/>
</dbReference>
<evidence type="ECO:0000256" key="1">
    <source>
        <dbReference type="SAM" id="MobiDB-lite"/>
    </source>
</evidence>
<dbReference type="AlphaFoldDB" id="A0A3G1B2P4"/>
<dbReference type="Pfam" id="PF00226">
    <property type="entry name" value="DnaJ"/>
    <property type="match status" value="1"/>
</dbReference>
<evidence type="ECO:0000259" key="2">
    <source>
        <dbReference type="PROSITE" id="PS50076"/>
    </source>
</evidence>
<dbReference type="RefSeq" id="WP_048187692.1">
    <property type="nucleotide sequence ID" value="NZ_CP011097.1"/>
</dbReference>
<dbReference type="InterPro" id="IPR036869">
    <property type="entry name" value="J_dom_sf"/>
</dbReference>
<dbReference type="GO" id="GO:0051087">
    <property type="term" value="F:protein-folding chaperone binding"/>
    <property type="evidence" value="ECO:0007669"/>
    <property type="project" value="TreeGrafter"/>
</dbReference>
<dbReference type="InterPro" id="IPR001623">
    <property type="entry name" value="DnaJ_domain"/>
</dbReference>
<gene>
    <name evidence="3" type="ORF">SU86_001080</name>
</gene>
<keyword evidence="4" id="KW-1185">Reference proteome</keyword>
<dbReference type="CDD" id="cd06257">
    <property type="entry name" value="DnaJ"/>
    <property type="match status" value="1"/>
</dbReference>
<feature type="region of interest" description="Disordered" evidence="1">
    <location>
        <begin position="13"/>
        <end position="107"/>
    </location>
</feature>
<organism evidence="3 4">
    <name type="scientific">Candidatus Nitrosotenuis cloacae</name>
    <dbReference type="NCBI Taxonomy" id="1603555"/>
    <lineage>
        <taxon>Archaea</taxon>
        <taxon>Nitrososphaerota</taxon>
        <taxon>Candidatus Nitrosotenuis</taxon>
    </lineage>
</organism>
<accession>A0A3G1B2P4</accession>
<dbReference type="EMBL" id="CP011097">
    <property type="protein sequence ID" value="AJZ75211.1"/>
    <property type="molecule type" value="Genomic_DNA"/>
</dbReference>
<dbReference type="STRING" id="1603555.SU86_001080"/>
<name>A0A3G1B2P4_9ARCH</name>
<dbReference type="GO" id="GO:0044183">
    <property type="term" value="F:protein folding chaperone"/>
    <property type="evidence" value="ECO:0007669"/>
    <property type="project" value="TreeGrafter"/>
</dbReference>
<dbReference type="PROSITE" id="PS50076">
    <property type="entry name" value="DNAJ_2"/>
    <property type="match status" value="1"/>
</dbReference>
<reference evidence="3 4" key="1">
    <citation type="journal article" date="2016" name="Sci. Rep.">
        <title>A novel ammonia-oxidizing archaeon from wastewater treatment plant: Its enrichment, physiological and genomic characteristics.</title>
        <authorList>
            <person name="Li Y."/>
            <person name="Ding K."/>
            <person name="Wen X."/>
            <person name="Zhang B."/>
            <person name="Shen B."/>
            <person name="Yang Y."/>
        </authorList>
    </citation>
    <scope>NUCLEOTIDE SEQUENCE [LARGE SCALE GENOMIC DNA]</scope>
    <source>
        <strain evidence="3 4">SAT1</strain>
    </source>
</reference>